<feature type="compositionally biased region" description="Low complexity" evidence="1">
    <location>
        <begin position="11"/>
        <end position="23"/>
    </location>
</feature>
<feature type="region of interest" description="Disordered" evidence="1">
    <location>
        <begin position="1"/>
        <end position="65"/>
    </location>
</feature>
<sequence>MSHKNLHDYDSSSTPSNSVVDSPHNSDLEPEVENPENNDNVSDENQIDANNDGQILADSSPIEKPTDISSIITGCRIVDIGYFIKEFT</sequence>
<evidence type="ECO:0000313" key="2">
    <source>
        <dbReference type="EMBL" id="CAG5093276.1"/>
    </source>
</evidence>
<evidence type="ECO:0000313" key="3">
    <source>
        <dbReference type="Proteomes" id="UP000786811"/>
    </source>
</evidence>
<evidence type="ECO:0000256" key="1">
    <source>
        <dbReference type="SAM" id="MobiDB-lite"/>
    </source>
</evidence>
<feature type="compositionally biased region" description="Acidic residues" evidence="1">
    <location>
        <begin position="28"/>
        <end position="46"/>
    </location>
</feature>
<proteinExistence type="predicted"/>
<accession>A0A8J2MLS7</accession>
<keyword evidence="3" id="KW-1185">Reference proteome</keyword>
<protein>
    <submittedName>
        <fullName evidence="2">Uncharacterized protein</fullName>
    </submittedName>
</protein>
<feature type="compositionally biased region" description="Basic and acidic residues" evidence="1">
    <location>
        <begin position="1"/>
        <end position="10"/>
    </location>
</feature>
<reference evidence="2" key="1">
    <citation type="submission" date="2021-04" db="EMBL/GenBank/DDBJ databases">
        <authorList>
            <person name="Chebbi M.A.C M."/>
        </authorList>
    </citation>
    <scope>NUCLEOTIDE SEQUENCE</scope>
</reference>
<comment type="caution">
    <text evidence="2">The sequence shown here is derived from an EMBL/GenBank/DDBJ whole genome shotgun (WGS) entry which is preliminary data.</text>
</comment>
<organism evidence="2 3">
    <name type="scientific">Cotesia congregata</name>
    <name type="common">Parasitoid wasp</name>
    <name type="synonym">Apanteles congregatus</name>
    <dbReference type="NCBI Taxonomy" id="51543"/>
    <lineage>
        <taxon>Eukaryota</taxon>
        <taxon>Metazoa</taxon>
        <taxon>Ecdysozoa</taxon>
        <taxon>Arthropoda</taxon>
        <taxon>Hexapoda</taxon>
        <taxon>Insecta</taxon>
        <taxon>Pterygota</taxon>
        <taxon>Neoptera</taxon>
        <taxon>Endopterygota</taxon>
        <taxon>Hymenoptera</taxon>
        <taxon>Apocrita</taxon>
        <taxon>Ichneumonoidea</taxon>
        <taxon>Braconidae</taxon>
        <taxon>Microgastrinae</taxon>
        <taxon>Cotesia</taxon>
    </lineage>
</organism>
<name>A0A8J2MLS7_COTCN</name>
<gene>
    <name evidence="2" type="ORF">HICCMSTLAB_LOCUS6717</name>
</gene>
<dbReference type="Proteomes" id="UP000786811">
    <property type="component" value="Unassembled WGS sequence"/>
</dbReference>
<dbReference type="AlphaFoldDB" id="A0A8J2MLS7"/>
<dbReference type="EMBL" id="CAJNRD030001120">
    <property type="protein sequence ID" value="CAG5093276.1"/>
    <property type="molecule type" value="Genomic_DNA"/>
</dbReference>